<evidence type="ECO:0000313" key="2">
    <source>
        <dbReference type="Proteomes" id="UP001177260"/>
    </source>
</evidence>
<dbReference type="EMBL" id="JAOPJF010000049">
    <property type="protein sequence ID" value="KAK1142541.1"/>
    <property type="molecule type" value="Genomic_DNA"/>
</dbReference>
<gene>
    <name evidence="1" type="ORF">N8T08_007516</name>
</gene>
<reference evidence="1 2" key="1">
    <citation type="journal article" date="2023" name="ACS Omega">
        <title>Identification of the Neoaspergillic Acid Biosynthesis Gene Cluster by Establishing an In Vitro CRISPR-Ribonucleoprotein Genetic System in Aspergillus melleus.</title>
        <authorList>
            <person name="Yuan B."/>
            <person name="Grau M.F."/>
            <person name="Murata R.M."/>
            <person name="Torok T."/>
            <person name="Venkateswaran K."/>
            <person name="Stajich J.E."/>
            <person name="Wang C.C.C."/>
        </authorList>
    </citation>
    <scope>NUCLEOTIDE SEQUENCE [LARGE SCALE GENOMIC DNA]</scope>
    <source>
        <strain evidence="1 2">IMV 1140</strain>
    </source>
</reference>
<organism evidence="1 2">
    <name type="scientific">Aspergillus melleus</name>
    <dbReference type="NCBI Taxonomy" id="138277"/>
    <lineage>
        <taxon>Eukaryota</taxon>
        <taxon>Fungi</taxon>
        <taxon>Dikarya</taxon>
        <taxon>Ascomycota</taxon>
        <taxon>Pezizomycotina</taxon>
        <taxon>Eurotiomycetes</taxon>
        <taxon>Eurotiomycetidae</taxon>
        <taxon>Eurotiales</taxon>
        <taxon>Aspergillaceae</taxon>
        <taxon>Aspergillus</taxon>
        <taxon>Aspergillus subgen. Circumdati</taxon>
    </lineage>
</organism>
<comment type="caution">
    <text evidence="1">The sequence shown here is derived from an EMBL/GenBank/DDBJ whole genome shotgun (WGS) entry which is preliminary data.</text>
</comment>
<protein>
    <submittedName>
        <fullName evidence="1">Uncharacterized protein</fullName>
    </submittedName>
</protein>
<evidence type="ECO:0000313" key="1">
    <source>
        <dbReference type="EMBL" id="KAK1142541.1"/>
    </source>
</evidence>
<proteinExistence type="predicted"/>
<accession>A0ACC3AXU8</accession>
<dbReference type="Proteomes" id="UP001177260">
    <property type="component" value="Unassembled WGS sequence"/>
</dbReference>
<sequence>MASTTTTTQKQDLLVSANFATSTSTTSTSYNYTNPKSTIDYDHEIYLQLTAEDGRPAKTANQVYREERARQKSTRALDPAISDPQGEPGAIDFECVEMQTQTQTQ</sequence>
<keyword evidence="2" id="KW-1185">Reference proteome</keyword>
<name>A0ACC3AXU8_9EURO</name>